<dbReference type="Proteomes" id="UP000075320">
    <property type="component" value="Unassembled WGS sequence"/>
</dbReference>
<evidence type="ECO:0000313" key="2">
    <source>
        <dbReference type="EMBL" id="KYG66357.1"/>
    </source>
</evidence>
<protein>
    <submittedName>
        <fullName evidence="2">Uncharacterized protein</fullName>
    </submittedName>
</protein>
<proteinExistence type="predicted"/>
<sequence>MVYFLAFIFLFPALSQATQMDTFLGTSEPAYVQAVAPRFSKWVIENFSVTSSAEQKKWQDHILQESAQMTDWNFTPLADFSWPRLQFGMRFTKGVQTDSYIFIFPENPKISLQGIQKFFRIPSSLQRDWIGYGISLQKNEVYLFNKESNAIRQTIVADGKWLPSTYLRKIEVPKESPVSFASLVVSWKSWLDAEGRFLQYELNLGKFNLRVLDGAAIATARKLNGEFLLNNLRLTYRSLDDYDVLYP</sequence>
<dbReference type="AlphaFoldDB" id="A0A150WPX3"/>
<evidence type="ECO:0000313" key="3">
    <source>
        <dbReference type="Proteomes" id="UP000075320"/>
    </source>
</evidence>
<comment type="caution">
    <text evidence="2">The sequence shown here is derived from an EMBL/GenBank/DDBJ whole genome shotgun (WGS) entry which is preliminary data.</text>
</comment>
<evidence type="ECO:0000256" key="1">
    <source>
        <dbReference type="SAM" id="SignalP"/>
    </source>
</evidence>
<name>A0A150WPX3_BDEBC</name>
<accession>A0A150WPX3</accession>
<feature type="signal peptide" evidence="1">
    <location>
        <begin position="1"/>
        <end position="17"/>
    </location>
</feature>
<keyword evidence="1" id="KW-0732">Signal</keyword>
<gene>
    <name evidence="2" type="ORF">AZI86_04695</name>
</gene>
<keyword evidence="3" id="KW-1185">Reference proteome</keyword>
<organism evidence="2 3">
    <name type="scientific">Bdellovibrio bacteriovorus</name>
    <dbReference type="NCBI Taxonomy" id="959"/>
    <lineage>
        <taxon>Bacteria</taxon>
        <taxon>Pseudomonadati</taxon>
        <taxon>Bdellovibrionota</taxon>
        <taxon>Bdellovibrionia</taxon>
        <taxon>Bdellovibrionales</taxon>
        <taxon>Pseudobdellovibrionaceae</taxon>
        <taxon>Bdellovibrio</taxon>
    </lineage>
</organism>
<dbReference type="EMBL" id="LUKE01000001">
    <property type="protein sequence ID" value="KYG66357.1"/>
    <property type="molecule type" value="Genomic_DNA"/>
</dbReference>
<reference evidence="2 3" key="1">
    <citation type="submission" date="2016-03" db="EMBL/GenBank/DDBJ databases">
        <authorList>
            <person name="Ploux O."/>
        </authorList>
    </citation>
    <scope>NUCLEOTIDE SEQUENCE [LARGE SCALE GENOMIC DNA]</scope>
    <source>
        <strain evidence="2 3">R0</strain>
    </source>
</reference>
<feature type="chain" id="PRO_5007573484" evidence="1">
    <location>
        <begin position="18"/>
        <end position="247"/>
    </location>
</feature>